<accession>A0ABQ4CN34</accession>
<dbReference type="InterPro" id="IPR000719">
    <property type="entry name" value="Prot_kinase_dom"/>
</dbReference>
<evidence type="ECO:0000256" key="3">
    <source>
        <dbReference type="ARBA" id="ARBA00022679"/>
    </source>
</evidence>
<comment type="caution">
    <text evidence="11">The sequence shown here is derived from an EMBL/GenBank/DDBJ whole genome shotgun (WGS) entry which is preliminary data.</text>
</comment>
<keyword evidence="9" id="KW-1133">Transmembrane helix</keyword>
<evidence type="ECO:0000256" key="9">
    <source>
        <dbReference type="SAM" id="Phobius"/>
    </source>
</evidence>
<gene>
    <name evidence="11" type="ORF">Asi02nite_19160</name>
</gene>
<evidence type="ECO:0000256" key="1">
    <source>
        <dbReference type="ARBA" id="ARBA00012513"/>
    </source>
</evidence>
<feature type="binding site" evidence="7">
    <location>
        <position position="50"/>
    </location>
    <ligand>
        <name>ATP</name>
        <dbReference type="ChEBI" id="CHEBI:30616"/>
    </ligand>
</feature>
<dbReference type="EMBL" id="BONE01000011">
    <property type="protein sequence ID" value="GIF72398.1"/>
    <property type="molecule type" value="Genomic_DNA"/>
</dbReference>
<dbReference type="PROSITE" id="PS00107">
    <property type="entry name" value="PROTEIN_KINASE_ATP"/>
    <property type="match status" value="1"/>
</dbReference>
<evidence type="ECO:0000256" key="8">
    <source>
        <dbReference type="SAM" id="MobiDB-lite"/>
    </source>
</evidence>
<dbReference type="GO" id="GO:0016301">
    <property type="term" value="F:kinase activity"/>
    <property type="evidence" value="ECO:0007669"/>
    <property type="project" value="UniProtKB-KW"/>
</dbReference>
<evidence type="ECO:0000313" key="12">
    <source>
        <dbReference type="Proteomes" id="UP000604117"/>
    </source>
</evidence>
<protein>
    <recommendedName>
        <fullName evidence="1">non-specific serine/threonine protein kinase</fullName>
        <ecNumber evidence="1">2.7.11.1</ecNumber>
    </recommendedName>
</protein>
<organism evidence="11 12">
    <name type="scientific">Asanoa siamensis</name>
    <dbReference type="NCBI Taxonomy" id="926357"/>
    <lineage>
        <taxon>Bacteria</taxon>
        <taxon>Bacillati</taxon>
        <taxon>Actinomycetota</taxon>
        <taxon>Actinomycetes</taxon>
        <taxon>Micromonosporales</taxon>
        <taxon>Micromonosporaceae</taxon>
        <taxon>Asanoa</taxon>
    </lineage>
</organism>
<sequence>MVDTRTNRDRTVQQTLIAERYRLLESVGSGGMGRVWLARDEMLHRDVAVKEVQPPDWMTAAERAELGQRTLREARTAARLSHPNVVQIYDVVYAQGSPWIVMEYVRSRSLHEVIESEGPLSPTRVAEIGLHVLEALCAAHSRGVLHRDVKPHNVLISDDGRVVLTDFGLATFDGDSAVTRAGMVMGSPQYVAPERASDGTSTAEADMWSLGATLYAAVEGRSPFYRKTTLATLTALATSPPDPAKLAGPLRPVLTGLLRKDPRQRLTADDVDRLLRRVLDPTVKPRPRRLPRPRRPDGAATQPADPSAAPTVALDAQGRPRAGAWLARVSTLDLGGQRRPGRRRALVTGAGVLVALLVAGTAWALNRPGGDGTVAGPGPSTSASTGAAGIGGGLMPCQHPEAAVTDQVRPAPVPPGERWALLDAFTWYASPVGYRFPAPIGWRVYTEAGGTTCLYDGRMTQMMSVEELPSPVPDPVAYWTRTAQESQLSGALAGYTDATVTPTDVLDGGAEWEFNFLDGATPHRAIRMLHNAGDRAYVVTWTCPLLMWDAGLLPTLKLGFRPPGD</sequence>
<feature type="region of interest" description="Disordered" evidence="8">
    <location>
        <begin position="279"/>
        <end position="310"/>
    </location>
</feature>
<feature type="domain" description="Protein kinase" evidence="10">
    <location>
        <begin position="21"/>
        <end position="283"/>
    </location>
</feature>
<dbReference type="InterPro" id="IPR011009">
    <property type="entry name" value="Kinase-like_dom_sf"/>
</dbReference>
<proteinExistence type="predicted"/>
<evidence type="ECO:0000256" key="7">
    <source>
        <dbReference type="PROSITE-ProRule" id="PRU10141"/>
    </source>
</evidence>
<dbReference type="InterPro" id="IPR008271">
    <property type="entry name" value="Ser/Thr_kinase_AS"/>
</dbReference>
<dbReference type="Gene3D" id="3.30.200.20">
    <property type="entry name" value="Phosphorylase Kinase, domain 1"/>
    <property type="match status" value="1"/>
</dbReference>
<keyword evidence="6 7" id="KW-0067">ATP-binding</keyword>
<dbReference type="EC" id="2.7.11.1" evidence="1"/>
<dbReference type="InterPro" id="IPR017441">
    <property type="entry name" value="Protein_kinase_ATP_BS"/>
</dbReference>
<dbReference type="PANTHER" id="PTHR43289">
    <property type="entry name" value="MITOGEN-ACTIVATED PROTEIN KINASE KINASE KINASE 20-RELATED"/>
    <property type="match status" value="1"/>
</dbReference>
<keyword evidence="4 7" id="KW-0547">Nucleotide-binding</keyword>
<keyword evidence="2" id="KW-0723">Serine/threonine-protein kinase</keyword>
<evidence type="ECO:0000256" key="5">
    <source>
        <dbReference type="ARBA" id="ARBA00022777"/>
    </source>
</evidence>
<keyword evidence="9" id="KW-0472">Membrane</keyword>
<dbReference type="PANTHER" id="PTHR43289:SF6">
    <property type="entry name" value="SERINE_THREONINE-PROTEIN KINASE NEKL-3"/>
    <property type="match status" value="1"/>
</dbReference>
<dbReference type="Proteomes" id="UP000604117">
    <property type="component" value="Unassembled WGS sequence"/>
</dbReference>
<feature type="transmembrane region" description="Helical" evidence="9">
    <location>
        <begin position="345"/>
        <end position="365"/>
    </location>
</feature>
<evidence type="ECO:0000256" key="4">
    <source>
        <dbReference type="ARBA" id="ARBA00022741"/>
    </source>
</evidence>
<keyword evidence="3" id="KW-0808">Transferase</keyword>
<dbReference type="PROSITE" id="PS00108">
    <property type="entry name" value="PROTEIN_KINASE_ST"/>
    <property type="match status" value="1"/>
</dbReference>
<keyword evidence="9" id="KW-0812">Transmembrane</keyword>
<dbReference type="SUPFAM" id="SSF56112">
    <property type="entry name" value="Protein kinase-like (PK-like)"/>
    <property type="match status" value="1"/>
</dbReference>
<evidence type="ECO:0000256" key="2">
    <source>
        <dbReference type="ARBA" id="ARBA00022527"/>
    </source>
</evidence>
<name>A0ABQ4CN34_9ACTN</name>
<dbReference type="Pfam" id="PF00069">
    <property type="entry name" value="Pkinase"/>
    <property type="match status" value="1"/>
</dbReference>
<dbReference type="CDD" id="cd14014">
    <property type="entry name" value="STKc_PknB_like"/>
    <property type="match status" value="1"/>
</dbReference>
<evidence type="ECO:0000259" key="10">
    <source>
        <dbReference type="PROSITE" id="PS50011"/>
    </source>
</evidence>
<dbReference type="SMART" id="SM00220">
    <property type="entry name" value="S_TKc"/>
    <property type="match status" value="1"/>
</dbReference>
<dbReference type="Gene3D" id="1.10.510.10">
    <property type="entry name" value="Transferase(Phosphotransferase) domain 1"/>
    <property type="match status" value="1"/>
</dbReference>
<keyword evidence="5 11" id="KW-0418">Kinase</keyword>
<evidence type="ECO:0000313" key="11">
    <source>
        <dbReference type="EMBL" id="GIF72398.1"/>
    </source>
</evidence>
<dbReference type="PROSITE" id="PS50011">
    <property type="entry name" value="PROTEIN_KINASE_DOM"/>
    <property type="match status" value="1"/>
</dbReference>
<reference evidence="11 12" key="1">
    <citation type="submission" date="2021-01" db="EMBL/GenBank/DDBJ databases">
        <title>Whole genome shotgun sequence of Asanoa siamensis NBRC 107932.</title>
        <authorList>
            <person name="Komaki H."/>
            <person name="Tamura T."/>
        </authorList>
    </citation>
    <scope>NUCLEOTIDE SEQUENCE [LARGE SCALE GENOMIC DNA]</scope>
    <source>
        <strain evidence="11 12">NBRC 107932</strain>
    </source>
</reference>
<evidence type="ECO:0000256" key="6">
    <source>
        <dbReference type="ARBA" id="ARBA00022840"/>
    </source>
</evidence>
<keyword evidence="12" id="KW-1185">Reference proteome</keyword>